<organism evidence="9 10">
    <name type="scientific">Streptomyces macrosporus</name>
    <dbReference type="NCBI Taxonomy" id="44032"/>
    <lineage>
        <taxon>Bacteria</taxon>
        <taxon>Bacillati</taxon>
        <taxon>Actinomycetota</taxon>
        <taxon>Actinomycetes</taxon>
        <taxon>Kitasatosporales</taxon>
        <taxon>Streptomycetaceae</taxon>
        <taxon>Streptomyces</taxon>
    </lineage>
</organism>
<evidence type="ECO:0000256" key="2">
    <source>
        <dbReference type="ARBA" id="ARBA00022448"/>
    </source>
</evidence>
<dbReference type="EMBL" id="BAAASZ010000017">
    <property type="protein sequence ID" value="GAA2437365.1"/>
    <property type="molecule type" value="Genomic_DNA"/>
</dbReference>
<dbReference type="Proteomes" id="UP001501638">
    <property type="component" value="Unassembled WGS sequence"/>
</dbReference>
<feature type="domain" description="ABC transmembrane type-1" evidence="8">
    <location>
        <begin position="86"/>
        <end position="278"/>
    </location>
</feature>
<keyword evidence="2 7" id="KW-0813">Transport</keyword>
<evidence type="ECO:0000256" key="7">
    <source>
        <dbReference type="RuleBase" id="RU363032"/>
    </source>
</evidence>
<evidence type="ECO:0000256" key="5">
    <source>
        <dbReference type="ARBA" id="ARBA00022989"/>
    </source>
</evidence>
<keyword evidence="4 7" id="KW-0812">Transmembrane</keyword>
<evidence type="ECO:0000256" key="3">
    <source>
        <dbReference type="ARBA" id="ARBA00022475"/>
    </source>
</evidence>
<gene>
    <name evidence="9" type="ORF">GCM10010405_20770</name>
</gene>
<keyword evidence="6 7" id="KW-0472">Membrane</keyword>
<name>A0ABP5WYY6_9ACTN</name>
<evidence type="ECO:0000256" key="6">
    <source>
        <dbReference type="ARBA" id="ARBA00023136"/>
    </source>
</evidence>
<feature type="transmembrane region" description="Helical" evidence="7">
    <location>
        <begin position="257"/>
        <end position="278"/>
    </location>
</feature>
<dbReference type="CDD" id="cd06261">
    <property type="entry name" value="TM_PBP2"/>
    <property type="match status" value="1"/>
</dbReference>
<feature type="transmembrane region" description="Helical" evidence="7">
    <location>
        <begin position="85"/>
        <end position="109"/>
    </location>
</feature>
<reference evidence="10" key="1">
    <citation type="journal article" date="2019" name="Int. J. Syst. Evol. Microbiol.">
        <title>The Global Catalogue of Microorganisms (GCM) 10K type strain sequencing project: providing services to taxonomists for standard genome sequencing and annotation.</title>
        <authorList>
            <consortium name="The Broad Institute Genomics Platform"/>
            <consortium name="The Broad Institute Genome Sequencing Center for Infectious Disease"/>
            <person name="Wu L."/>
            <person name="Ma J."/>
        </authorList>
    </citation>
    <scope>NUCLEOTIDE SEQUENCE [LARGE SCALE GENOMIC DNA]</scope>
    <source>
        <strain evidence="10">JCM 6305</strain>
    </source>
</reference>
<evidence type="ECO:0000313" key="9">
    <source>
        <dbReference type="EMBL" id="GAA2437365.1"/>
    </source>
</evidence>
<keyword evidence="10" id="KW-1185">Reference proteome</keyword>
<feature type="transmembrane region" description="Helical" evidence="7">
    <location>
        <begin position="154"/>
        <end position="177"/>
    </location>
</feature>
<keyword evidence="3" id="KW-1003">Cell membrane</keyword>
<feature type="transmembrane region" description="Helical" evidence="7">
    <location>
        <begin position="121"/>
        <end position="142"/>
    </location>
</feature>
<dbReference type="InterPro" id="IPR035906">
    <property type="entry name" value="MetI-like_sf"/>
</dbReference>
<dbReference type="Gene3D" id="1.10.3720.10">
    <property type="entry name" value="MetI-like"/>
    <property type="match status" value="1"/>
</dbReference>
<keyword evidence="5 7" id="KW-1133">Transmembrane helix</keyword>
<sequence>MSAPAGTVRPARAGAARRRLGPVLWHVGALAVLVVVLYPVVWVIGASFKPGDEIVGSLELLPTDPIVDNYERLADGIAGIGIETFFLNSLIVAAGSVVGVLFSCSLAAYAFARIRFAGRNLLFTLMIGTLLLPVHVLLVPQYVLFQKLELVNTYVPLLLGKFLAVDAFFVFLMVQFMRNLPRELDEAARIDGCGHWRIYWTIVLPLCRPALITSSIFSFIWAWNDFLGPLLYLNEPEKYTVSLGLKMFMDQDSLADYGGMIAMSMAALLPVLLFFLAFQRHLVEGAATSGLKG</sequence>
<feature type="transmembrane region" description="Helical" evidence="7">
    <location>
        <begin position="23"/>
        <end position="44"/>
    </location>
</feature>
<evidence type="ECO:0000256" key="4">
    <source>
        <dbReference type="ARBA" id="ARBA00022692"/>
    </source>
</evidence>
<dbReference type="PANTHER" id="PTHR43744:SF6">
    <property type="entry name" value="ABC TRANSPORTER PERMEASE PROTEIN YESQ-RELATED"/>
    <property type="match status" value="1"/>
</dbReference>
<accession>A0ABP5WYY6</accession>
<proteinExistence type="inferred from homology"/>
<dbReference type="Pfam" id="PF00528">
    <property type="entry name" value="BPD_transp_1"/>
    <property type="match status" value="1"/>
</dbReference>
<evidence type="ECO:0000256" key="1">
    <source>
        <dbReference type="ARBA" id="ARBA00004651"/>
    </source>
</evidence>
<dbReference type="InterPro" id="IPR000515">
    <property type="entry name" value="MetI-like"/>
</dbReference>
<feature type="transmembrane region" description="Helical" evidence="7">
    <location>
        <begin position="198"/>
        <end position="223"/>
    </location>
</feature>
<protein>
    <submittedName>
        <fullName evidence="9">Carbohydrate ABC transporter permease</fullName>
    </submittedName>
</protein>
<dbReference type="PROSITE" id="PS50928">
    <property type="entry name" value="ABC_TM1"/>
    <property type="match status" value="1"/>
</dbReference>
<evidence type="ECO:0000313" key="10">
    <source>
        <dbReference type="Proteomes" id="UP001501638"/>
    </source>
</evidence>
<dbReference type="RefSeq" id="WP_344321881.1">
    <property type="nucleotide sequence ID" value="NZ_BAAASZ010000017.1"/>
</dbReference>
<evidence type="ECO:0000259" key="8">
    <source>
        <dbReference type="PROSITE" id="PS50928"/>
    </source>
</evidence>
<dbReference type="SUPFAM" id="SSF161098">
    <property type="entry name" value="MetI-like"/>
    <property type="match status" value="1"/>
</dbReference>
<dbReference type="PANTHER" id="PTHR43744">
    <property type="entry name" value="ABC TRANSPORTER PERMEASE PROTEIN MG189-RELATED-RELATED"/>
    <property type="match status" value="1"/>
</dbReference>
<comment type="subcellular location">
    <subcellularLocation>
        <location evidence="1 7">Cell membrane</location>
        <topology evidence="1 7">Multi-pass membrane protein</topology>
    </subcellularLocation>
</comment>
<comment type="caution">
    <text evidence="9">The sequence shown here is derived from an EMBL/GenBank/DDBJ whole genome shotgun (WGS) entry which is preliminary data.</text>
</comment>
<comment type="similarity">
    <text evidence="7">Belongs to the binding-protein-dependent transport system permease family.</text>
</comment>